<dbReference type="EMBL" id="CP108318">
    <property type="protein sequence ID" value="WTW60659.1"/>
    <property type="molecule type" value="Genomic_DNA"/>
</dbReference>
<dbReference type="AlphaFoldDB" id="A0AAU2V0A2"/>
<organism evidence="1">
    <name type="scientific">Streptomyces sp. NBC_00003</name>
    <dbReference type="NCBI Taxonomy" id="2903608"/>
    <lineage>
        <taxon>Bacteria</taxon>
        <taxon>Bacillati</taxon>
        <taxon>Actinomycetota</taxon>
        <taxon>Actinomycetes</taxon>
        <taxon>Kitasatosporales</taxon>
        <taxon>Streptomycetaceae</taxon>
        <taxon>Streptomyces</taxon>
    </lineage>
</organism>
<accession>A0AAU2V0A2</accession>
<gene>
    <name evidence="1" type="ORF">OG549_08380</name>
</gene>
<evidence type="ECO:0000313" key="1">
    <source>
        <dbReference type="EMBL" id="WTW60659.1"/>
    </source>
</evidence>
<name>A0AAU2V0A2_9ACTN</name>
<reference evidence="1" key="1">
    <citation type="submission" date="2022-10" db="EMBL/GenBank/DDBJ databases">
        <title>The complete genomes of actinobacterial strains from the NBC collection.</title>
        <authorList>
            <person name="Joergensen T.S."/>
            <person name="Alvarez Arevalo M."/>
            <person name="Sterndorff E.B."/>
            <person name="Faurdal D."/>
            <person name="Vuksanovic O."/>
            <person name="Mourched A.-S."/>
            <person name="Charusanti P."/>
            <person name="Shaw S."/>
            <person name="Blin K."/>
            <person name="Weber T."/>
        </authorList>
    </citation>
    <scope>NUCLEOTIDE SEQUENCE</scope>
    <source>
        <strain evidence="1">NBC_00003</strain>
    </source>
</reference>
<proteinExistence type="predicted"/>
<protein>
    <submittedName>
        <fullName evidence="1">Uncharacterized protein</fullName>
    </submittedName>
</protein>
<sequence length="152" mass="17150">MNEMPMRPHNEDELLTLLGLMVREAGHVELRLRVVAMGLADSPHGELITAGQSVSQLLDMCKALATEVETSDRRETLAQLTRRCRSAFSRRDQYVHGAWTIDGETSEWMTIRSRRNQRVPTFAPLSAEELGELVRELNSLSGDIMTWLINAS</sequence>